<sequence>MKRRHFLLALAGGAALAWWLKPGDQGHPHAPYFQTLNDTLREGPGRPLLLIDRERLAANCAQLMAGLPAGRHYRIVAKSLPSVPLVREVMALTGTRRVMVFHQPFITAMAAAEPDCDLLLGKPMPVSAAALFYQTLPANGFDPDRQLQWLIDSRERLEQYLALARRLNRRLLINVEIDVGLHRGGLTEAEQLDELLALIHAHPEHLAFSGFMGYDAQVGKLPGWIEDRDTSLRKSQDRYRAFVERLYQLEPAYRKQSLTFNGAGSPTLRLHGDDTPLNELAAGSCLLKPTDFDLDTLEDFQPATFIAAPVLKRLPGLQLPGPLPLGEIWSWWDPNRRQTYFIYGGAWKAEPASPQGIRANPVYGISTNQMMFNGAPATALREDDQIFFRPTQSEFVLLQFGDLAVIEQGRVHAWWPPFPQQPETAPVAARTGAADAT</sequence>
<feature type="domain" description="Alanine racemase N-terminal" evidence="1">
    <location>
        <begin position="51"/>
        <end position="286"/>
    </location>
</feature>
<dbReference type="PANTHER" id="PTHR28004:SF2">
    <property type="entry name" value="D-SERINE DEHYDRATASE"/>
    <property type="match status" value="1"/>
</dbReference>
<dbReference type="InterPro" id="IPR029066">
    <property type="entry name" value="PLP-binding_barrel"/>
</dbReference>
<dbReference type="SUPFAM" id="SSF51419">
    <property type="entry name" value="PLP-binding barrel"/>
    <property type="match status" value="1"/>
</dbReference>
<dbReference type="GO" id="GO:0008721">
    <property type="term" value="F:D-serine ammonia-lyase activity"/>
    <property type="evidence" value="ECO:0007669"/>
    <property type="project" value="TreeGrafter"/>
</dbReference>
<dbReference type="EMBL" id="JAJVKT010000006">
    <property type="protein sequence ID" value="MCE7508368.1"/>
    <property type="molecule type" value="Genomic_DNA"/>
</dbReference>
<dbReference type="PANTHER" id="PTHR28004">
    <property type="entry name" value="ZGC:162816-RELATED"/>
    <property type="match status" value="1"/>
</dbReference>
<name>A0A9Q3W352_9GAMM</name>
<comment type="caution">
    <text evidence="2">The sequence shown here is derived from an EMBL/GenBank/DDBJ whole genome shotgun (WGS) entry which is preliminary data.</text>
</comment>
<dbReference type="RefSeq" id="WP_080531658.1">
    <property type="nucleotide sequence ID" value="NZ_CP012331.1"/>
</dbReference>
<dbReference type="InterPro" id="IPR051466">
    <property type="entry name" value="D-amino_acid_metab_enzyme"/>
</dbReference>
<dbReference type="GO" id="GO:0036088">
    <property type="term" value="P:D-serine catabolic process"/>
    <property type="evidence" value="ECO:0007669"/>
    <property type="project" value="TreeGrafter"/>
</dbReference>
<dbReference type="GO" id="GO:0008784">
    <property type="term" value="F:alanine racemase activity"/>
    <property type="evidence" value="ECO:0007669"/>
    <property type="project" value="UniProtKB-EC"/>
</dbReference>
<evidence type="ECO:0000259" key="1">
    <source>
        <dbReference type="Pfam" id="PF01168"/>
    </source>
</evidence>
<dbReference type="Proteomes" id="UP001107961">
    <property type="component" value="Unassembled WGS sequence"/>
</dbReference>
<organism evidence="2 3">
    <name type="scientific">Alloalcanivorax xenomutans</name>
    <dbReference type="NCBI Taxonomy" id="1094342"/>
    <lineage>
        <taxon>Bacteria</taxon>
        <taxon>Pseudomonadati</taxon>
        <taxon>Pseudomonadota</taxon>
        <taxon>Gammaproteobacteria</taxon>
        <taxon>Oceanospirillales</taxon>
        <taxon>Alcanivoracaceae</taxon>
        <taxon>Alloalcanivorax</taxon>
    </lineage>
</organism>
<dbReference type="KEGG" id="axe:P40_19670"/>
<dbReference type="EC" id="5.1.1.1" evidence="2"/>
<evidence type="ECO:0000313" key="3">
    <source>
        <dbReference type="Proteomes" id="UP001107961"/>
    </source>
</evidence>
<accession>A0A9Q3W352</accession>
<dbReference type="Gene3D" id="3.20.20.10">
    <property type="entry name" value="Alanine racemase"/>
    <property type="match status" value="1"/>
</dbReference>
<evidence type="ECO:0000313" key="2">
    <source>
        <dbReference type="EMBL" id="MCE7508368.1"/>
    </source>
</evidence>
<dbReference type="AlphaFoldDB" id="A0A9Q3W352"/>
<proteinExistence type="predicted"/>
<gene>
    <name evidence="2" type="ORF">LZG35_06925</name>
</gene>
<reference evidence="2" key="1">
    <citation type="submission" date="2022-01" db="EMBL/GenBank/DDBJ databases">
        <authorList>
            <person name="Karlyshev A.V."/>
            <person name="Jaspars M."/>
        </authorList>
    </citation>
    <scope>NUCLEOTIDE SEQUENCE</scope>
    <source>
        <strain evidence="2">AGSA3-2</strain>
    </source>
</reference>
<dbReference type="Pfam" id="PF01168">
    <property type="entry name" value="Ala_racemase_N"/>
    <property type="match status" value="1"/>
</dbReference>
<keyword evidence="2" id="KW-0413">Isomerase</keyword>
<protein>
    <submittedName>
        <fullName evidence="2">Alanine racemase</fullName>
        <ecNumber evidence="2">5.1.1.1</ecNumber>
    </submittedName>
</protein>
<keyword evidence="3" id="KW-1185">Reference proteome</keyword>
<dbReference type="InterPro" id="IPR001608">
    <property type="entry name" value="Ala_racemase_N"/>
</dbReference>